<sequence>MALAPNSMLIIVGRFLVGLGVGFASITTPSYIAEVLGTWRWMLGLAVTPALVQLVLMMFLSESPRWLYHKNRKEKATTVLFKIYPSPRLEDEIAILEDHLEQESKNKVKMAGFKSNESSLFLSLVVSALNAAGTILGIYLIDIARRKSFGWLAIVGLGVYILLFALGMGPVPWTMNSEIYPEEYRGLCAGMSVTVNWISSVIMSTSFLSMAEGIGLGQSFLILLGVAVLAIVFVIIYMPEIKGLTFEEVADIWN</sequence>
<reference evidence="8 9" key="1">
    <citation type="submission" date="2019-01" db="EMBL/GenBank/DDBJ databases">
        <title>Sequencing of cultivated peanut Arachis hypogaea provides insights into genome evolution and oil improvement.</title>
        <authorList>
            <person name="Chen X."/>
        </authorList>
    </citation>
    <scope>NUCLEOTIDE SEQUENCE [LARGE SCALE GENOMIC DNA]</scope>
    <source>
        <strain evidence="9">cv. Fuhuasheng</strain>
        <tissue evidence="8">Leaves</tissue>
    </source>
</reference>
<dbReference type="PANTHER" id="PTHR48020">
    <property type="entry name" value="PROTON MYO-INOSITOL COTRANSPORTER"/>
    <property type="match status" value="1"/>
</dbReference>
<evidence type="ECO:0000313" key="8">
    <source>
        <dbReference type="EMBL" id="RYQ93182.1"/>
    </source>
</evidence>
<keyword evidence="2" id="KW-0813">Transport</keyword>
<evidence type="ECO:0000313" key="9">
    <source>
        <dbReference type="Proteomes" id="UP000289738"/>
    </source>
</evidence>
<feature type="transmembrane region" description="Helical" evidence="6">
    <location>
        <begin position="220"/>
        <end position="238"/>
    </location>
</feature>
<dbReference type="GO" id="GO:0016020">
    <property type="term" value="C:membrane"/>
    <property type="evidence" value="ECO:0007669"/>
    <property type="project" value="UniProtKB-SubCell"/>
</dbReference>
<dbReference type="Pfam" id="PF00083">
    <property type="entry name" value="Sugar_tr"/>
    <property type="match status" value="2"/>
</dbReference>
<dbReference type="InterPro" id="IPR050814">
    <property type="entry name" value="Myo-inositol_Transporter"/>
</dbReference>
<dbReference type="STRING" id="3818.A0A444XTZ0"/>
<keyword evidence="5 6" id="KW-0472">Membrane</keyword>
<dbReference type="Proteomes" id="UP000289738">
    <property type="component" value="Chromosome B09"/>
</dbReference>
<evidence type="ECO:0000256" key="6">
    <source>
        <dbReference type="SAM" id="Phobius"/>
    </source>
</evidence>
<evidence type="ECO:0000256" key="1">
    <source>
        <dbReference type="ARBA" id="ARBA00004141"/>
    </source>
</evidence>
<proteinExistence type="predicted"/>
<dbReference type="OrthoDB" id="1396207at2759"/>
<dbReference type="PROSITE" id="PS50850">
    <property type="entry name" value="MFS"/>
    <property type="match status" value="1"/>
</dbReference>
<keyword evidence="9" id="KW-1185">Reference proteome</keyword>
<accession>A0A444XTZ0</accession>
<comment type="caution">
    <text evidence="8">The sequence shown here is derived from an EMBL/GenBank/DDBJ whole genome shotgun (WGS) entry which is preliminary data.</text>
</comment>
<dbReference type="SUPFAM" id="SSF103473">
    <property type="entry name" value="MFS general substrate transporter"/>
    <property type="match status" value="1"/>
</dbReference>
<dbReference type="InterPro" id="IPR020846">
    <property type="entry name" value="MFS_dom"/>
</dbReference>
<dbReference type="AlphaFoldDB" id="A0A444XTZ0"/>
<dbReference type="PANTHER" id="PTHR48020:SF46">
    <property type="entry name" value="SUGAR PORTER (SP) FAMILY MFS TRANSPORTER"/>
    <property type="match status" value="1"/>
</dbReference>
<feature type="domain" description="Major facilitator superfamily (MFS) profile" evidence="7">
    <location>
        <begin position="1"/>
        <end position="242"/>
    </location>
</feature>
<name>A0A444XTZ0_ARAHY</name>
<evidence type="ECO:0000259" key="7">
    <source>
        <dbReference type="PROSITE" id="PS50850"/>
    </source>
</evidence>
<dbReference type="InterPro" id="IPR036259">
    <property type="entry name" value="MFS_trans_sf"/>
</dbReference>
<comment type="subcellular location">
    <subcellularLocation>
        <location evidence="1">Membrane</location>
        <topology evidence="1">Multi-pass membrane protein</topology>
    </subcellularLocation>
</comment>
<evidence type="ECO:0000256" key="4">
    <source>
        <dbReference type="ARBA" id="ARBA00022989"/>
    </source>
</evidence>
<feature type="transmembrane region" description="Helical" evidence="6">
    <location>
        <begin position="6"/>
        <end position="27"/>
    </location>
</feature>
<dbReference type="InterPro" id="IPR005828">
    <property type="entry name" value="MFS_sugar_transport-like"/>
</dbReference>
<dbReference type="Gene3D" id="1.20.1250.20">
    <property type="entry name" value="MFS general substrate transporter like domains"/>
    <property type="match status" value="3"/>
</dbReference>
<feature type="transmembrane region" description="Helical" evidence="6">
    <location>
        <begin position="148"/>
        <end position="169"/>
    </location>
</feature>
<evidence type="ECO:0000256" key="2">
    <source>
        <dbReference type="ARBA" id="ARBA00022448"/>
    </source>
</evidence>
<dbReference type="GO" id="GO:0022857">
    <property type="term" value="F:transmembrane transporter activity"/>
    <property type="evidence" value="ECO:0007669"/>
    <property type="project" value="InterPro"/>
</dbReference>
<gene>
    <name evidence="8" type="ORF">Ahy_B09g099463</name>
</gene>
<organism evidence="8 9">
    <name type="scientific">Arachis hypogaea</name>
    <name type="common">Peanut</name>
    <dbReference type="NCBI Taxonomy" id="3818"/>
    <lineage>
        <taxon>Eukaryota</taxon>
        <taxon>Viridiplantae</taxon>
        <taxon>Streptophyta</taxon>
        <taxon>Embryophyta</taxon>
        <taxon>Tracheophyta</taxon>
        <taxon>Spermatophyta</taxon>
        <taxon>Magnoliopsida</taxon>
        <taxon>eudicotyledons</taxon>
        <taxon>Gunneridae</taxon>
        <taxon>Pentapetalae</taxon>
        <taxon>rosids</taxon>
        <taxon>fabids</taxon>
        <taxon>Fabales</taxon>
        <taxon>Fabaceae</taxon>
        <taxon>Papilionoideae</taxon>
        <taxon>50 kb inversion clade</taxon>
        <taxon>dalbergioids sensu lato</taxon>
        <taxon>Dalbergieae</taxon>
        <taxon>Pterocarpus clade</taxon>
        <taxon>Arachis</taxon>
    </lineage>
</organism>
<evidence type="ECO:0000256" key="3">
    <source>
        <dbReference type="ARBA" id="ARBA00022692"/>
    </source>
</evidence>
<feature type="transmembrane region" description="Helical" evidence="6">
    <location>
        <begin position="39"/>
        <end position="60"/>
    </location>
</feature>
<evidence type="ECO:0000256" key="5">
    <source>
        <dbReference type="ARBA" id="ARBA00023136"/>
    </source>
</evidence>
<dbReference type="EMBL" id="SDMP01000019">
    <property type="protein sequence ID" value="RYQ93182.1"/>
    <property type="molecule type" value="Genomic_DNA"/>
</dbReference>
<keyword evidence="4 6" id="KW-1133">Transmembrane helix</keyword>
<protein>
    <recommendedName>
        <fullName evidence="7">Major facilitator superfamily (MFS) profile domain-containing protein</fullName>
    </recommendedName>
</protein>
<feature type="transmembrane region" description="Helical" evidence="6">
    <location>
        <begin position="120"/>
        <end position="141"/>
    </location>
</feature>
<keyword evidence="3 6" id="KW-0812">Transmembrane</keyword>